<reference evidence="1" key="1">
    <citation type="submission" date="2019-11" db="EMBL/GenBank/DDBJ databases">
        <authorList>
            <person name="Feng L."/>
        </authorList>
    </citation>
    <scope>NUCLEOTIDE SEQUENCE</scope>
    <source>
        <strain evidence="1">CButyricumLFYP62</strain>
    </source>
</reference>
<dbReference type="EMBL" id="CACRTU010000010">
    <property type="protein sequence ID" value="VYT95618.1"/>
    <property type="molecule type" value="Genomic_DNA"/>
</dbReference>
<dbReference type="AlphaFoldDB" id="A0A6N3AZK9"/>
<proteinExistence type="predicted"/>
<dbReference type="RefSeq" id="WP_192935409.1">
    <property type="nucleotide sequence ID" value="NZ_CACRTU010000010.1"/>
</dbReference>
<accession>A0A6N3AZK9</accession>
<name>A0A6N3AZK9_CLOBU</name>
<organism evidence="1">
    <name type="scientific">Clostridium butyricum</name>
    <dbReference type="NCBI Taxonomy" id="1492"/>
    <lineage>
        <taxon>Bacteria</taxon>
        <taxon>Bacillati</taxon>
        <taxon>Bacillota</taxon>
        <taxon>Clostridia</taxon>
        <taxon>Eubacteriales</taxon>
        <taxon>Clostridiaceae</taxon>
        <taxon>Clostridium</taxon>
    </lineage>
</organism>
<protein>
    <submittedName>
        <fullName evidence="1">Uncharacterized protein</fullName>
    </submittedName>
</protein>
<gene>
    <name evidence="1" type="ORF">CBLFYP62_01158</name>
</gene>
<evidence type="ECO:0000313" key="1">
    <source>
        <dbReference type="EMBL" id="VYT95618.1"/>
    </source>
</evidence>
<sequence>MERLRVVLEFSKNKKDDLELYGKLIKLSSPAAIVKDILKGVLPLDTINTIKENE</sequence>